<dbReference type="SMART" id="SM00387">
    <property type="entry name" value="HATPase_c"/>
    <property type="match status" value="1"/>
</dbReference>
<feature type="transmembrane region" description="Helical" evidence="8">
    <location>
        <begin position="130"/>
        <end position="147"/>
    </location>
</feature>
<dbReference type="Gene3D" id="1.10.287.130">
    <property type="match status" value="1"/>
</dbReference>
<dbReference type="PRINTS" id="PR00344">
    <property type="entry name" value="BCTRLSENSOR"/>
</dbReference>
<organism evidence="10 11">
    <name type="scientific">endosymbiont of Escarpia spicata</name>
    <dbReference type="NCBI Taxonomy" id="2200908"/>
    <lineage>
        <taxon>Bacteria</taxon>
        <taxon>Pseudomonadati</taxon>
        <taxon>Pseudomonadota</taxon>
        <taxon>Gammaproteobacteria</taxon>
        <taxon>sulfur-oxidizing symbionts</taxon>
    </lineage>
</organism>
<dbReference type="EMBL" id="QFXE01000005">
    <property type="protein sequence ID" value="RDH87586.1"/>
    <property type="molecule type" value="Genomic_DNA"/>
</dbReference>
<dbReference type="SUPFAM" id="SSF55874">
    <property type="entry name" value="ATPase domain of HSP90 chaperone/DNA topoisomerase II/histidine kinase"/>
    <property type="match status" value="1"/>
</dbReference>
<dbReference type="GO" id="GO:0000155">
    <property type="term" value="F:phosphorelay sensor kinase activity"/>
    <property type="evidence" value="ECO:0007669"/>
    <property type="project" value="InterPro"/>
</dbReference>
<dbReference type="FunFam" id="3.30.565.10:FF:000006">
    <property type="entry name" value="Sensor histidine kinase WalK"/>
    <property type="match status" value="1"/>
</dbReference>
<gene>
    <name evidence="10" type="ORF">DIZ78_03190</name>
</gene>
<feature type="transmembrane region" description="Helical" evidence="8">
    <location>
        <begin position="65"/>
        <end position="83"/>
    </location>
</feature>
<feature type="domain" description="Histidine kinase" evidence="9">
    <location>
        <begin position="275"/>
        <end position="506"/>
    </location>
</feature>
<dbReference type="Pfam" id="PF00512">
    <property type="entry name" value="HisKA"/>
    <property type="match status" value="1"/>
</dbReference>
<dbReference type="Gene3D" id="3.30.565.10">
    <property type="entry name" value="Histidine kinase-like ATPase, C-terminal domain"/>
    <property type="match status" value="1"/>
</dbReference>
<feature type="transmembrane region" description="Helical" evidence="8">
    <location>
        <begin position="38"/>
        <end position="59"/>
    </location>
</feature>
<protein>
    <recommendedName>
        <fullName evidence="2">histidine kinase</fullName>
        <ecNumber evidence="2">2.7.13.3</ecNumber>
    </recommendedName>
</protein>
<evidence type="ECO:0000256" key="2">
    <source>
        <dbReference type="ARBA" id="ARBA00012438"/>
    </source>
</evidence>
<dbReference type="GO" id="GO:0005886">
    <property type="term" value="C:plasma membrane"/>
    <property type="evidence" value="ECO:0007669"/>
    <property type="project" value="UniProtKB-ARBA"/>
</dbReference>
<feature type="transmembrane region" description="Helical" evidence="8">
    <location>
        <begin position="154"/>
        <end position="173"/>
    </location>
</feature>
<proteinExistence type="predicted"/>
<evidence type="ECO:0000313" key="10">
    <source>
        <dbReference type="EMBL" id="RDH87586.1"/>
    </source>
</evidence>
<dbReference type="InterPro" id="IPR003661">
    <property type="entry name" value="HisK_dim/P_dom"/>
</dbReference>
<dbReference type="Pfam" id="PF02518">
    <property type="entry name" value="HATPase_c"/>
    <property type="match status" value="1"/>
</dbReference>
<keyword evidence="11" id="KW-1185">Reference proteome</keyword>
<evidence type="ECO:0000256" key="3">
    <source>
        <dbReference type="ARBA" id="ARBA00022553"/>
    </source>
</evidence>
<dbReference type="PANTHER" id="PTHR43711:SF31">
    <property type="entry name" value="HISTIDINE KINASE"/>
    <property type="match status" value="1"/>
</dbReference>
<dbReference type="AlphaFoldDB" id="A0A370DR91"/>
<reference evidence="10 11" key="1">
    <citation type="journal article" date="2018" name="ISME J.">
        <title>Endosymbiont genomes yield clues of tubeworm success.</title>
        <authorList>
            <person name="Li Y."/>
            <person name="Liles M.R."/>
            <person name="Halanych K.M."/>
        </authorList>
    </citation>
    <scope>NUCLEOTIDE SEQUENCE [LARGE SCALE GENOMIC DNA]</scope>
    <source>
        <strain evidence="10">A1462</strain>
    </source>
</reference>
<dbReference type="InterPro" id="IPR036097">
    <property type="entry name" value="HisK_dim/P_sf"/>
</dbReference>
<evidence type="ECO:0000256" key="1">
    <source>
        <dbReference type="ARBA" id="ARBA00000085"/>
    </source>
</evidence>
<dbReference type="InterPro" id="IPR005467">
    <property type="entry name" value="His_kinase_dom"/>
</dbReference>
<evidence type="ECO:0000313" key="11">
    <source>
        <dbReference type="Proteomes" id="UP000254771"/>
    </source>
</evidence>
<evidence type="ECO:0000256" key="4">
    <source>
        <dbReference type="ARBA" id="ARBA00022679"/>
    </source>
</evidence>
<comment type="caution">
    <text evidence="10">The sequence shown here is derived from an EMBL/GenBank/DDBJ whole genome shotgun (WGS) entry which is preliminary data.</text>
</comment>
<keyword evidence="8" id="KW-0472">Membrane</keyword>
<evidence type="ECO:0000256" key="5">
    <source>
        <dbReference type="ARBA" id="ARBA00022777"/>
    </source>
</evidence>
<keyword evidence="4" id="KW-0808">Transferase</keyword>
<accession>A0A370DR91</accession>
<evidence type="ECO:0000256" key="8">
    <source>
        <dbReference type="SAM" id="Phobius"/>
    </source>
</evidence>
<keyword evidence="7" id="KW-0175">Coiled coil</keyword>
<dbReference type="InterPro" id="IPR004358">
    <property type="entry name" value="Sig_transdc_His_kin-like_C"/>
</dbReference>
<evidence type="ECO:0000256" key="7">
    <source>
        <dbReference type="SAM" id="Coils"/>
    </source>
</evidence>
<comment type="catalytic activity">
    <reaction evidence="1">
        <text>ATP + protein L-histidine = ADP + protein N-phospho-L-histidine.</text>
        <dbReference type="EC" id="2.7.13.3"/>
    </reaction>
</comment>
<evidence type="ECO:0000256" key="6">
    <source>
        <dbReference type="ARBA" id="ARBA00023012"/>
    </source>
</evidence>
<dbReference type="Proteomes" id="UP000254771">
    <property type="component" value="Unassembled WGS sequence"/>
</dbReference>
<dbReference type="SUPFAM" id="SSF47384">
    <property type="entry name" value="Homodimeric domain of signal transducing histidine kinase"/>
    <property type="match status" value="1"/>
</dbReference>
<keyword evidence="5" id="KW-0418">Kinase</keyword>
<dbReference type="EC" id="2.7.13.3" evidence="2"/>
<name>A0A370DR91_9GAMM</name>
<keyword evidence="8" id="KW-0812">Transmembrane</keyword>
<evidence type="ECO:0000259" key="9">
    <source>
        <dbReference type="PROSITE" id="PS50109"/>
    </source>
</evidence>
<dbReference type="PANTHER" id="PTHR43711">
    <property type="entry name" value="TWO-COMPONENT HISTIDINE KINASE"/>
    <property type="match status" value="1"/>
</dbReference>
<dbReference type="CDD" id="cd00082">
    <property type="entry name" value="HisKA"/>
    <property type="match status" value="1"/>
</dbReference>
<dbReference type="SMART" id="SM00388">
    <property type="entry name" value="HisKA"/>
    <property type="match status" value="1"/>
</dbReference>
<keyword evidence="8" id="KW-1133">Transmembrane helix</keyword>
<keyword evidence="3" id="KW-0597">Phosphoprotein</keyword>
<dbReference type="InterPro" id="IPR003594">
    <property type="entry name" value="HATPase_dom"/>
</dbReference>
<dbReference type="InterPro" id="IPR036890">
    <property type="entry name" value="HATPase_C_sf"/>
</dbReference>
<feature type="transmembrane region" description="Helical" evidence="8">
    <location>
        <begin position="179"/>
        <end position="198"/>
    </location>
</feature>
<keyword evidence="6" id="KW-0902">Two-component regulatory system</keyword>
<dbReference type="PROSITE" id="PS50109">
    <property type="entry name" value="HIS_KIN"/>
    <property type="match status" value="1"/>
</dbReference>
<sequence>MERAMPDFFSNSHIASEISSELRLQVNERGSRDMGRRAGIIVFAYPALVSFILIGSTLLRSQLQIMGPVALMLLAASGIRYFYSKRLSLIADERLVESRSGYTFWSLASGFLLGFFSVLALHVAGLSADGFVMLIATAGMSGGAIGTMTQFPKVWNAFLALIWMPVIIISFYIGIQGDTLGYLMVVYAGIYWGFILLVGHRIAAEYWQGQISLVESEGHARSLDKALKLLEEKESEVRLHRDHLQELVAEQTRDLREAMEAAERANQSKSEFLANMSHELRTPMHAILSFSKFGLNKVSAEVDQKLNKYFLRINESGNRLLALLNDLLDLSKLEAGRMEFELEQNDLAKVFNTCLAEQEARLKEHDLRVFIDPIKESALATFDALRIGQVITNLLSNAIKFTPDGKAVHITIVADVIPMGRREDDGKDCDALRFTIRDQGIGIPEDELEAVFDKFIQSSKTNNGAGGTGLGLAICHEIIDGHRGRIWAENADDGGAVFSFIIPRTPFCP</sequence>
<feature type="transmembrane region" description="Helical" evidence="8">
    <location>
        <begin position="104"/>
        <end position="124"/>
    </location>
</feature>
<dbReference type="InterPro" id="IPR050736">
    <property type="entry name" value="Sensor_HK_Regulatory"/>
</dbReference>
<feature type="coiled-coil region" evidence="7">
    <location>
        <begin position="230"/>
        <end position="275"/>
    </location>
</feature>